<keyword evidence="2" id="KW-1185">Reference proteome</keyword>
<dbReference type="EMBL" id="FZQP02001249">
    <property type="protein sequence ID" value="VVC92273.1"/>
    <property type="molecule type" value="Genomic_DNA"/>
</dbReference>
<organism evidence="1 2">
    <name type="scientific">Leptidea sinapis</name>
    <dbReference type="NCBI Taxonomy" id="189913"/>
    <lineage>
        <taxon>Eukaryota</taxon>
        <taxon>Metazoa</taxon>
        <taxon>Ecdysozoa</taxon>
        <taxon>Arthropoda</taxon>
        <taxon>Hexapoda</taxon>
        <taxon>Insecta</taxon>
        <taxon>Pterygota</taxon>
        <taxon>Neoptera</taxon>
        <taxon>Endopterygota</taxon>
        <taxon>Lepidoptera</taxon>
        <taxon>Glossata</taxon>
        <taxon>Ditrysia</taxon>
        <taxon>Papilionoidea</taxon>
        <taxon>Pieridae</taxon>
        <taxon>Dismorphiinae</taxon>
        <taxon>Leptidea</taxon>
    </lineage>
</organism>
<dbReference type="AlphaFoldDB" id="A0A5E4Q1X7"/>
<accession>A0A5E4Q1X7</accession>
<evidence type="ECO:0000313" key="2">
    <source>
        <dbReference type="Proteomes" id="UP000324832"/>
    </source>
</evidence>
<protein>
    <submittedName>
        <fullName evidence="1">Uncharacterized protein</fullName>
    </submittedName>
</protein>
<sequence length="243" mass="27750">MEKVIKIRSNAKVWRVMARARDAHGAIISGTETYKILLKPGEYLQISSEFKNCCSGFQLTVLGIFNPQANRNKAGATRAPSPYFWKLAKTRASRECYETLQCQRFIPRYKELTRRVRSRTIIVLNDMATRACVLLAICAGAFARDCIELTLSDRQQNILTDSLFNGTIVLTANNETYIESAKYDFLGLWDAFPKIVVPVNGTSEQCRRDSQMFLDSLDRLELWALKKGREDESLRNATKEYKV</sequence>
<evidence type="ECO:0000313" key="1">
    <source>
        <dbReference type="EMBL" id="VVC92273.1"/>
    </source>
</evidence>
<proteinExistence type="predicted"/>
<gene>
    <name evidence="1" type="ORF">LSINAPIS_LOCUS4759</name>
</gene>
<dbReference type="Proteomes" id="UP000324832">
    <property type="component" value="Unassembled WGS sequence"/>
</dbReference>
<reference evidence="1 2" key="1">
    <citation type="submission" date="2017-07" db="EMBL/GenBank/DDBJ databases">
        <authorList>
            <person name="Talla V."/>
            <person name="Backstrom N."/>
        </authorList>
    </citation>
    <scope>NUCLEOTIDE SEQUENCE [LARGE SCALE GENOMIC DNA]</scope>
</reference>
<name>A0A5E4Q1X7_9NEOP</name>